<feature type="region of interest" description="Disordered" evidence="1">
    <location>
        <begin position="1"/>
        <end position="65"/>
    </location>
</feature>
<comment type="caution">
    <text evidence="2">The sequence shown here is derived from an EMBL/GenBank/DDBJ whole genome shotgun (WGS) entry which is preliminary data.</text>
</comment>
<dbReference type="InParanoid" id="A0A1Y2DGX4"/>
<feature type="compositionally biased region" description="Basic and acidic residues" evidence="1">
    <location>
        <begin position="39"/>
        <end position="59"/>
    </location>
</feature>
<dbReference type="AlphaFoldDB" id="A0A1Y2DGX4"/>
<proteinExistence type="predicted"/>
<gene>
    <name evidence="2" type="ORF">BCR38DRAFT_489426</name>
</gene>
<dbReference type="GeneID" id="63780606"/>
<sequence>MSGTTEESSRSNSASEAGNVDSMGNSTGSNSLIGPNFDSLHEQKRSTDPESIARRESLAEQRPGGFFSKIFKSAVAPANPQQPK</sequence>
<evidence type="ECO:0000313" key="2">
    <source>
        <dbReference type="EMBL" id="ORY58508.1"/>
    </source>
</evidence>
<feature type="compositionally biased region" description="Polar residues" evidence="1">
    <location>
        <begin position="22"/>
        <end position="33"/>
    </location>
</feature>
<dbReference type="RefSeq" id="XP_040711425.1">
    <property type="nucleotide sequence ID" value="XM_040864394.1"/>
</dbReference>
<protein>
    <submittedName>
        <fullName evidence="2">Uncharacterized protein</fullName>
    </submittedName>
</protein>
<dbReference type="EMBL" id="MCFJ01000016">
    <property type="protein sequence ID" value="ORY58508.1"/>
    <property type="molecule type" value="Genomic_DNA"/>
</dbReference>
<dbReference type="Proteomes" id="UP000193689">
    <property type="component" value="Unassembled WGS sequence"/>
</dbReference>
<reference evidence="2 3" key="1">
    <citation type="submission" date="2016-07" db="EMBL/GenBank/DDBJ databases">
        <title>Pervasive Adenine N6-methylation of Active Genes in Fungi.</title>
        <authorList>
            <consortium name="DOE Joint Genome Institute"/>
            <person name="Mondo S.J."/>
            <person name="Dannebaum R.O."/>
            <person name="Kuo R.C."/>
            <person name="Labutti K."/>
            <person name="Haridas S."/>
            <person name="Kuo A."/>
            <person name="Salamov A."/>
            <person name="Ahrendt S.R."/>
            <person name="Lipzen A."/>
            <person name="Sullivan W."/>
            <person name="Andreopoulos W.B."/>
            <person name="Clum A."/>
            <person name="Lindquist E."/>
            <person name="Daum C."/>
            <person name="Ramamoorthy G.K."/>
            <person name="Gryganskyi A."/>
            <person name="Culley D."/>
            <person name="Magnuson J.K."/>
            <person name="James T.Y."/>
            <person name="O'Malley M.A."/>
            <person name="Stajich J.E."/>
            <person name="Spatafora J.W."/>
            <person name="Visel A."/>
            <person name="Grigoriev I.V."/>
        </authorList>
    </citation>
    <scope>NUCLEOTIDE SEQUENCE [LARGE SCALE GENOMIC DNA]</scope>
    <source>
        <strain evidence="2 3">CBS 129021</strain>
    </source>
</reference>
<keyword evidence="3" id="KW-1185">Reference proteome</keyword>
<organism evidence="2 3">
    <name type="scientific">Pseudomassariella vexata</name>
    <dbReference type="NCBI Taxonomy" id="1141098"/>
    <lineage>
        <taxon>Eukaryota</taxon>
        <taxon>Fungi</taxon>
        <taxon>Dikarya</taxon>
        <taxon>Ascomycota</taxon>
        <taxon>Pezizomycotina</taxon>
        <taxon>Sordariomycetes</taxon>
        <taxon>Xylariomycetidae</taxon>
        <taxon>Amphisphaeriales</taxon>
        <taxon>Pseudomassariaceae</taxon>
        <taxon>Pseudomassariella</taxon>
    </lineage>
</organism>
<dbReference type="OrthoDB" id="4158609at2759"/>
<evidence type="ECO:0000313" key="3">
    <source>
        <dbReference type="Proteomes" id="UP000193689"/>
    </source>
</evidence>
<name>A0A1Y2DGX4_9PEZI</name>
<accession>A0A1Y2DGX4</accession>
<evidence type="ECO:0000256" key="1">
    <source>
        <dbReference type="SAM" id="MobiDB-lite"/>
    </source>
</evidence>